<name>A0A183C7G9_GLOPA</name>
<dbReference type="GO" id="GO:0008374">
    <property type="term" value="F:O-acyltransferase activity"/>
    <property type="evidence" value="ECO:0007669"/>
    <property type="project" value="InterPro"/>
</dbReference>
<feature type="transmembrane region" description="Helical" evidence="1">
    <location>
        <begin position="385"/>
        <end position="404"/>
    </location>
</feature>
<accession>A0A183C7G9</accession>
<dbReference type="WBParaSite" id="GPLIN_000881500">
    <property type="protein sequence ID" value="GPLIN_000881500"/>
    <property type="gene ID" value="GPLIN_000881500"/>
</dbReference>
<evidence type="ECO:0000256" key="1">
    <source>
        <dbReference type="SAM" id="Phobius"/>
    </source>
</evidence>
<dbReference type="InterPro" id="IPR006029">
    <property type="entry name" value="Neurotrans-gated_channel_TM"/>
</dbReference>
<dbReference type="Pfam" id="PF02932">
    <property type="entry name" value="Neur_chan_memb"/>
    <property type="match status" value="1"/>
</dbReference>
<reference evidence="3" key="2">
    <citation type="submission" date="2014-05" db="EMBL/GenBank/DDBJ databases">
        <title>The genome and life-stage specific transcriptomes of Globodera pallida elucidate key aspects of plant parasitism by a cyst nematode.</title>
        <authorList>
            <person name="Cotton J.A."/>
            <person name="Lilley C.J."/>
            <person name="Jones L.M."/>
            <person name="Kikuchi T."/>
            <person name="Reid A.J."/>
            <person name="Thorpe P."/>
            <person name="Tsai I.J."/>
            <person name="Beasley H."/>
            <person name="Blok V."/>
            <person name="Cock P.J.A."/>
            <person name="Van den Akker S.E."/>
            <person name="Holroyd N."/>
            <person name="Hunt M."/>
            <person name="Mantelin S."/>
            <person name="Naghra H."/>
            <person name="Pain A."/>
            <person name="Palomares-Rius J.E."/>
            <person name="Zarowiecki M."/>
            <person name="Berriman M."/>
            <person name="Jones J.T."/>
            <person name="Urwin P.E."/>
        </authorList>
    </citation>
    <scope>NUCLEOTIDE SEQUENCE [LARGE SCALE GENOMIC DNA]</scope>
    <source>
        <strain evidence="3">Lindley</strain>
    </source>
</reference>
<dbReference type="InterPro" id="IPR036719">
    <property type="entry name" value="Neuro-gated_channel_TM_sf"/>
</dbReference>
<protein>
    <submittedName>
        <fullName evidence="4">Neur_chan_memb domain-containing protein</fullName>
    </submittedName>
</protein>
<dbReference type="GO" id="GO:0006811">
    <property type="term" value="P:monoatomic ion transport"/>
    <property type="evidence" value="ECO:0007669"/>
    <property type="project" value="InterPro"/>
</dbReference>
<keyword evidence="1" id="KW-0812">Transmembrane</keyword>
<dbReference type="Gene3D" id="3.40.50.1820">
    <property type="entry name" value="alpha/beta hydrolase"/>
    <property type="match status" value="1"/>
</dbReference>
<dbReference type="AlphaFoldDB" id="A0A183C7G9"/>
<feature type="domain" description="Neurotransmitter-gated ion-channel transmembrane" evidence="2">
    <location>
        <begin position="369"/>
        <end position="444"/>
    </location>
</feature>
<dbReference type="InterPro" id="IPR003386">
    <property type="entry name" value="LACT/PDAT_acylTrfase"/>
</dbReference>
<evidence type="ECO:0000313" key="3">
    <source>
        <dbReference type="Proteomes" id="UP000050741"/>
    </source>
</evidence>
<dbReference type="GO" id="GO:0016020">
    <property type="term" value="C:membrane"/>
    <property type="evidence" value="ECO:0007669"/>
    <property type="project" value="InterPro"/>
</dbReference>
<dbReference type="PANTHER" id="PTHR11440">
    <property type="entry name" value="LECITHIN-CHOLESTEROL ACYLTRANSFERASE-RELATED"/>
    <property type="match status" value="1"/>
</dbReference>
<dbReference type="SUPFAM" id="SSF90112">
    <property type="entry name" value="Neurotransmitter-gated ion-channel transmembrane pore"/>
    <property type="match status" value="1"/>
</dbReference>
<dbReference type="SUPFAM" id="SSF53474">
    <property type="entry name" value="alpha/beta-Hydrolases"/>
    <property type="match status" value="1"/>
</dbReference>
<dbReference type="InterPro" id="IPR038050">
    <property type="entry name" value="Neuro_actylchol_rec"/>
</dbReference>
<evidence type="ECO:0000313" key="4">
    <source>
        <dbReference type="WBParaSite" id="GPLIN_000881500"/>
    </source>
</evidence>
<keyword evidence="1" id="KW-1133">Transmembrane helix</keyword>
<proteinExistence type="predicted"/>
<reference evidence="4" key="3">
    <citation type="submission" date="2016-06" db="UniProtKB">
        <authorList>
            <consortium name="WormBaseParasite"/>
        </authorList>
    </citation>
    <scope>IDENTIFICATION</scope>
</reference>
<keyword evidence="3" id="KW-1185">Reference proteome</keyword>
<keyword evidence="1" id="KW-0472">Membrane</keyword>
<dbReference type="Pfam" id="PF02450">
    <property type="entry name" value="LCAT"/>
    <property type="match status" value="2"/>
</dbReference>
<evidence type="ECO:0000259" key="2">
    <source>
        <dbReference type="Pfam" id="PF02932"/>
    </source>
</evidence>
<reference evidence="3" key="1">
    <citation type="submission" date="2013-12" db="EMBL/GenBank/DDBJ databases">
        <authorList>
            <person name="Aslett M."/>
        </authorList>
    </citation>
    <scope>NUCLEOTIDE SEQUENCE [LARGE SCALE GENOMIC DNA]</scope>
    <source>
        <strain evidence="3">Lindley</strain>
    </source>
</reference>
<dbReference type="GO" id="GO:0006629">
    <property type="term" value="P:lipid metabolic process"/>
    <property type="evidence" value="ECO:0007669"/>
    <property type="project" value="InterPro"/>
</dbReference>
<dbReference type="Proteomes" id="UP000050741">
    <property type="component" value="Unassembled WGS sequence"/>
</dbReference>
<dbReference type="Gene3D" id="1.20.58.390">
    <property type="entry name" value="Neurotransmitter-gated ion-channel transmembrane domain"/>
    <property type="match status" value="1"/>
</dbReference>
<sequence>MRYQLGQEAIMAVLRYDETTLTDVHCRFLCCFLKDVHGRAWLRESGGLDRILWRLATPDQCDEDLDLLLENGKTTRSPMLICLSARTLTLFAGRPYSLQPPRPHQRLAWSPSMSPSTSSAAYDQFMSSPSASPPSDNAQFLLDDYLKEGFKTGMSPSLQLLESLKTRVMSPPLHEDLVPEEMEADDPSSFLENKTMDVEAEIDEREEGAETGGPSSADGKAMVRKKMKKMRGKIVDGFLTLIATFSHSDERQSIVLLSEKVMRALVRHVSEAPAMDNRLGRALRRLARHQMGLQKMLEMDFCQMIIKHLIRRPCLLTRFAKPCIRCAYRRDFGIFLLGDHAISADSSMGEHILLRVRMDDASGAETGRTEIMPATSTVLPLIGKYLLFTMCMVTLSVLITVYALNFHFRKPTTHTFSPWIRRLFLRWLPKLLFMRRPLDLSARLLDGRPKVPKRENRTVAQLHRRLDHSLGPIRRQTSKYFALWLNLEQFGPFAIDCWADNMRLDFNSTSGKAKDLAGVNVRVPGFGHTRTVEWLDASKRSPSRYFAPIVSSLIAWGYRRGVDIAGAPYDWRKTPEELIRYFAKLRSLIEQLFHANGNRKVIVLAHSMGNPLANFFYNKIVDKAWKDTFLLAHISLAGAWGGIQNSPFFGYNMDYYRVLLPPSRLRSMQRSFTSSAFLFPSANLWPSDEVLAITPSQNYSLSNLDKFFADIQYPQGFDQWKSVSRTLVLDPPGVKIYCIFGIGVDTPEQFEWTHSWFFPNYQPYIHYGDGDGTVNRRSLEVCERWGRTTPEDVVVHRLNDTDHLGILSEPRTLALLRDILVANGGGGTSEGE</sequence>
<dbReference type="InterPro" id="IPR029058">
    <property type="entry name" value="AB_hydrolase_fold"/>
</dbReference>
<organism evidence="3 4">
    <name type="scientific">Globodera pallida</name>
    <name type="common">Potato cyst nematode worm</name>
    <name type="synonym">Heterodera pallida</name>
    <dbReference type="NCBI Taxonomy" id="36090"/>
    <lineage>
        <taxon>Eukaryota</taxon>
        <taxon>Metazoa</taxon>
        <taxon>Ecdysozoa</taxon>
        <taxon>Nematoda</taxon>
        <taxon>Chromadorea</taxon>
        <taxon>Rhabditida</taxon>
        <taxon>Tylenchina</taxon>
        <taxon>Tylenchomorpha</taxon>
        <taxon>Tylenchoidea</taxon>
        <taxon>Heteroderidae</taxon>
        <taxon>Heteroderinae</taxon>
        <taxon>Globodera</taxon>
    </lineage>
</organism>